<gene>
    <name evidence="16 18" type="primary">coaX</name>
    <name evidence="18" type="ORF">GCM10011410_31900</name>
</gene>
<comment type="function">
    <text evidence="16">Catalyzes the phosphorylation of pantothenate (Pan), the first step in CoA biosynthesis.</text>
</comment>
<dbReference type="NCBIfam" id="NF009855">
    <property type="entry name" value="PRK13321.1"/>
    <property type="match status" value="1"/>
</dbReference>
<dbReference type="NCBIfam" id="NF009845">
    <property type="entry name" value="PRK13318.1-3"/>
    <property type="match status" value="1"/>
</dbReference>
<evidence type="ECO:0000256" key="15">
    <source>
        <dbReference type="ARBA" id="ARBA00040883"/>
    </source>
</evidence>
<dbReference type="Gene3D" id="3.30.420.40">
    <property type="match status" value="2"/>
</dbReference>
<evidence type="ECO:0000256" key="16">
    <source>
        <dbReference type="HAMAP-Rule" id="MF_01274"/>
    </source>
</evidence>
<evidence type="ECO:0000256" key="2">
    <source>
        <dbReference type="ARBA" id="ARBA00001958"/>
    </source>
</evidence>
<evidence type="ECO:0000256" key="3">
    <source>
        <dbReference type="ARBA" id="ARBA00004496"/>
    </source>
</evidence>
<keyword evidence="19" id="KW-1185">Reference proteome</keyword>
<keyword evidence="12 16" id="KW-0630">Potassium</keyword>
<dbReference type="EC" id="2.7.1.33" evidence="6 16"/>
<comment type="subunit">
    <text evidence="5 16">Homodimer.</text>
</comment>
<name>A0A916XK21_9ACTN</name>
<reference evidence="18" key="1">
    <citation type="journal article" date="2014" name="Int. J. Syst. Evol. Microbiol.">
        <title>Complete genome sequence of Corynebacterium casei LMG S-19264T (=DSM 44701T), isolated from a smear-ripened cheese.</title>
        <authorList>
            <consortium name="US DOE Joint Genome Institute (JGI-PGF)"/>
            <person name="Walter F."/>
            <person name="Albersmeier A."/>
            <person name="Kalinowski J."/>
            <person name="Ruckert C."/>
        </authorList>
    </citation>
    <scope>NUCLEOTIDE SEQUENCE</scope>
    <source>
        <strain evidence="18">CGMCC 1.15478</strain>
    </source>
</reference>
<keyword evidence="16" id="KW-0479">Metal-binding</keyword>
<dbReference type="GO" id="GO:0046872">
    <property type="term" value="F:metal ion binding"/>
    <property type="evidence" value="ECO:0007669"/>
    <property type="project" value="UniProtKB-KW"/>
</dbReference>
<comment type="subcellular location">
    <subcellularLocation>
        <location evidence="3 16">Cytoplasm</location>
    </subcellularLocation>
</comment>
<keyword evidence="8 16" id="KW-0808">Transferase</keyword>
<dbReference type="Pfam" id="PF03309">
    <property type="entry name" value="Pan_kinase"/>
    <property type="match status" value="1"/>
</dbReference>
<dbReference type="PANTHER" id="PTHR34265">
    <property type="entry name" value="TYPE III PANTOTHENATE KINASE"/>
    <property type="match status" value="1"/>
</dbReference>
<feature type="region of interest" description="Disordered" evidence="17">
    <location>
        <begin position="262"/>
        <end position="283"/>
    </location>
</feature>
<comment type="cofactor">
    <cofactor evidence="16">
        <name>NH4(+)</name>
        <dbReference type="ChEBI" id="CHEBI:28938"/>
    </cofactor>
    <cofactor evidence="16">
        <name>K(+)</name>
        <dbReference type="ChEBI" id="CHEBI:29103"/>
    </cofactor>
    <text evidence="16">A monovalent cation. Ammonium or potassium.</text>
</comment>
<organism evidence="18 19">
    <name type="scientific">Hoyosella rhizosphaerae</name>
    <dbReference type="NCBI Taxonomy" id="1755582"/>
    <lineage>
        <taxon>Bacteria</taxon>
        <taxon>Bacillati</taxon>
        <taxon>Actinomycetota</taxon>
        <taxon>Actinomycetes</taxon>
        <taxon>Mycobacteriales</taxon>
        <taxon>Hoyosellaceae</taxon>
        <taxon>Hoyosella</taxon>
    </lineage>
</organism>
<dbReference type="InterPro" id="IPR004619">
    <property type="entry name" value="Type_III_PanK"/>
</dbReference>
<evidence type="ECO:0000256" key="5">
    <source>
        <dbReference type="ARBA" id="ARBA00011738"/>
    </source>
</evidence>
<dbReference type="AlphaFoldDB" id="A0A916XK21"/>
<evidence type="ECO:0000256" key="1">
    <source>
        <dbReference type="ARBA" id="ARBA00001206"/>
    </source>
</evidence>
<feature type="binding site" evidence="16">
    <location>
        <position position="134"/>
    </location>
    <ligand>
        <name>ATP</name>
        <dbReference type="ChEBI" id="CHEBI:30616"/>
    </ligand>
</feature>
<evidence type="ECO:0000256" key="9">
    <source>
        <dbReference type="ARBA" id="ARBA00022741"/>
    </source>
</evidence>
<dbReference type="GO" id="GO:0015937">
    <property type="term" value="P:coenzyme A biosynthetic process"/>
    <property type="evidence" value="ECO:0007669"/>
    <property type="project" value="UniProtKB-UniRule"/>
</dbReference>
<dbReference type="CDD" id="cd24015">
    <property type="entry name" value="ASKHA_NBD_PanK-III"/>
    <property type="match status" value="1"/>
</dbReference>
<reference evidence="18" key="2">
    <citation type="submission" date="2020-09" db="EMBL/GenBank/DDBJ databases">
        <authorList>
            <person name="Sun Q."/>
            <person name="Zhou Y."/>
        </authorList>
    </citation>
    <scope>NUCLEOTIDE SEQUENCE</scope>
    <source>
        <strain evidence="18">CGMCC 1.15478</strain>
    </source>
</reference>
<dbReference type="SUPFAM" id="SSF53067">
    <property type="entry name" value="Actin-like ATPase domain"/>
    <property type="match status" value="2"/>
</dbReference>
<dbReference type="InterPro" id="IPR043129">
    <property type="entry name" value="ATPase_NBD"/>
</dbReference>
<evidence type="ECO:0000256" key="8">
    <source>
        <dbReference type="ARBA" id="ARBA00022679"/>
    </source>
</evidence>
<keyword evidence="11 16" id="KW-0067">ATP-binding</keyword>
<feature type="binding site" evidence="16">
    <location>
        <begin position="6"/>
        <end position="13"/>
    </location>
    <ligand>
        <name>ATP</name>
        <dbReference type="ChEBI" id="CHEBI:30616"/>
    </ligand>
</feature>
<evidence type="ECO:0000256" key="6">
    <source>
        <dbReference type="ARBA" id="ARBA00012102"/>
    </source>
</evidence>
<dbReference type="GO" id="GO:0005524">
    <property type="term" value="F:ATP binding"/>
    <property type="evidence" value="ECO:0007669"/>
    <property type="project" value="UniProtKB-UniRule"/>
</dbReference>
<evidence type="ECO:0000313" key="18">
    <source>
        <dbReference type="EMBL" id="GGC76281.1"/>
    </source>
</evidence>
<evidence type="ECO:0000256" key="7">
    <source>
        <dbReference type="ARBA" id="ARBA00022490"/>
    </source>
</evidence>
<evidence type="ECO:0000256" key="12">
    <source>
        <dbReference type="ARBA" id="ARBA00022958"/>
    </source>
</evidence>
<dbReference type="GO" id="GO:0005737">
    <property type="term" value="C:cytoplasm"/>
    <property type="evidence" value="ECO:0007669"/>
    <property type="project" value="UniProtKB-SubCell"/>
</dbReference>
<keyword evidence="7 16" id="KW-0963">Cytoplasm</keyword>
<dbReference type="GO" id="GO:0004594">
    <property type="term" value="F:pantothenate kinase activity"/>
    <property type="evidence" value="ECO:0007669"/>
    <property type="project" value="UniProtKB-UniRule"/>
</dbReference>
<keyword evidence="10 16" id="KW-0418">Kinase</keyword>
<sequence>MLLAIDVGNSNIVLGLFDGTGDNAQIVADWRVRTDPQSTADELALTVRGLLGPLAGRITGISGLSTVPSVLRQLRIMVERYWPEIPHILVEPGVKTGVPLHVDNPKEVGTDRVVNALAAHRLYGTAGLVVDFGTSTSVDAISERGEFLGGAIAPGIEISVDALAGSAAALRKVEMVRPRSVVGKNTVECLQSGFVYGFAGQVDGIIRRIRKELNFTDANSFVIATGGLATLVIDECDTVMTHHPHLTISGLRMVFERNQASSRRTQRGSYPSRVPIGGARSIS</sequence>
<keyword evidence="9 16" id="KW-0547">Nucleotide-binding</keyword>
<evidence type="ECO:0000256" key="4">
    <source>
        <dbReference type="ARBA" id="ARBA00005225"/>
    </source>
</evidence>
<feature type="binding site" evidence="16">
    <location>
        <begin position="109"/>
        <end position="112"/>
    </location>
    <ligand>
        <name>substrate</name>
    </ligand>
</feature>
<protein>
    <recommendedName>
        <fullName evidence="15 16">Type III pantothenate kinase</fullName>
        <ecNumber evidence="6 16">2.7.1.33</ecNumber>
    </recommendedName>
    <alternativeName>
        <fullName evidence="16">PanK-III</fullName>
    </alternativeName>
    <alternativeName>
        <fullName evidence="16">Pantothenic acid kinase</fullName>
    </alternativeName>
</protein>
<feature type="binding site" evidence="16">
    <location>
        <position position="186"/>
    </location>
    <ligand>
        <name>substrate</name>
    </ligand>
</feature>
<keyword evidence="13 16" id="KW-0173">Coenzyme A biosynthesis</keyword>
<proteinExistence type="inferred from homology"/>
<comment type="catalytic activity">
    <reaction evidence="1 16">
        <text>(R)-pantothenate + ATP = (R)-4'-phosphopantothenate + ADP + H(+)</text>
        <dbReference type="Rhea" id="RHEA:16373"/>
        <dbReference type="ChEBI" id="CHEBI:10986"/>
        <dbReference type="ChEBI" id="CHEBI:15378"/>
        <dbReference type="ChEBI" id="CHEBI:29032"/>
        <dbReference type="ChEBI" id="CHEBI:30616"/>
        <dbReference type="ChEBI" id="CHEBI:456216"/>
        <dbReference type="EC" id="2.7.1.33"/>
    </reaction>
</comment>
<feature type="active site" description="Proton acceptor" evidence="16">
    <location>
        <position position="111"/>
    </location>
</feature>
<dbReference type="RefSeq" id="WP_188677517.1">
    <property type="nucleotide sequence ID" value="NZ_BMJH01000004.1"/>
</dbReference>
<comment type="cofactor">
    <cofactor evidence="2">
        <name>K(+)</name>
        <dbReference type="ChEBI" id="CHEBI:29103"/>
    </cofactor>
</comment>
<feature type="binding site" evidence="16">
    <location>
        <position position="131"/>
    </location>
    <ligand>
        <name>K(+)</name>
        <dbReference type="ChEBI" id="CHEBI:29103"/>
    </ligand>
</feature>
<evidence type="ECO:0000256" key="14">
    <source>
        <dbReference type="ARBA" id="ARBA00038036"/>
    </source>
</evidence>
<accession>A0A916XK21</accession>
<dbReference type="EMBL" id="BMJH01000004">
    <property type="protein sequence ID" value="GGC76281.1"/>
    <property type="molecule type" value="Genomic_DNA"/>
</dbReference>
<evidence type="ECO:0000256" key="13">
    <source>
        <dbReference type="ARBA" id="ARBA00022993"/>
    </source>
</evidence>
<evidence type="ECO:0000256" key="11">
    <source>
        <dbReference type="ARBA" id="ARBA00022840"/>
    </source>
</evidence>
<dbReference type="HAMAP" id="MF_01274">
    <property type="entry name" value="Pantothen_kinase_3"/>
    <property type="match status" value="1"/>
</dbReference>
<dbReference type="PANTHER" id="PTHR34265:SF1">
    <property type="entry name" value="TYPE III PANTOTHENATE KINASE"/>
    <property type="match status" value="1"/>
</dbReference>
<dbReference type="NCBIfam" id="TIGR00671">
    <property type="entry name" value="baf"/>
    <property type="match status" value="1"/>
</dbReference>
<comment type="similarity">
    <text evidence="14 16">Belongs to the type III pantothenate kinase family.</text>
</comment>
<comment type="pathway">
    <text evidence="4 16">Cofactor biosynthesis; coenzyme A biosynthesis; CoA from (R)-pantothenate: step 1/5.</text>
</comment>
<dbReference type="Proteomes" id="UP000641514">
    <property type="component" value="Unassembled WGS sequence"/>
</dbReference>
<evidence type="ECO:0000256" key="17">
    <source>
        <dbReference type="SAM" id="MobiDB-lite"/>
    </source>
</evidence>
<comment type="caution">
    <text evidence="16">Lacks conserved residue(s) required for the propagation of feature annotation.</text>
</comment>
<comment type="caution">
    <text evidence="18">The sequence shown here is derived from an EMBL/GenBank/DDBJ whole genome shotgun (WGS) entry which is preliminary data.</text>
</comment>
<evidence type="ECO:0000313" key="19">
    <source>
        <dbReference type="Proteomes" id="UP000641514"/>
    </source>
</evidence>
<evidence type="ECO:0000256" key="10">
    <source>
        <dbReference type="ARBA" id="ARBA00022777"/>
    </source>
</evidence>